<organism evidence="1 2">
    <name type="scientific">Suillus luteus UH-Slu-Lm8-n1</name>
    <dbReference type="NCBI Taxonomy" id="930992"/>
    <lineage>
        <taxon>Eukaryota</taxon>
        <taxon>Fungi</taxon>
        <taxon>Dikarya</taxon>
        <taxon>Basidiomycota</taxon>
        <taxon>Agaricomycotina</taxon>
        <taxon>Agaricomycetes</taxon>
        <taxon>Agaricomycetidae</taxon>
        <taxon>Boletales</taxon>
        <taxon>Suillineae</taxon>
        <taxon>Suillaceae</taxon>
        <taxon>Suillus</taxon>
    </lineage>
</organism>
<sequence length="98" mass="11049">MVLFCDIVISHLDHPLTAVNQTWYTSSGHQSKYPRGPKHGFENRGTPPLVKCTYQRMLTCPWALGRSLHSLGGDGSEDHLCAAALQYTLHKSIMIRWI</sequence>
<dbReference type="InParanoid" id="A0A0D0BXA0"/>
<evidence type="ECO:0000313" key="1">
    <source>
        <dbReference type="EMBL" id="KIK47483.1"/>
    </source>
</evidence>
<dbReference type="AlphaFoldDB" id="A0A0D0BXA0"/>
<dbReference type="EMBL" id="KN835146">
    <property type="protein sequence ID" value="KIK47483.1"/>
    <property type="molecule type" value="Genomic_DNA"/>
</dbReference>
<name>A0A0D0BXA0_9AGAM</name>
<reference evidence="1 2" key="1">
    <citation type="submission" date="2014-04" db="EMBL/GenBank/DDBJ databases">
        <authorList>
            <consortium name="DOE Joint Genome Institute"/>
            <person name="Kuo A."/>
            <person name="Ruytinx J."/>
            <person name="Rineau F."/>
            <person name="Colpaert J."/>
            <person name="Kohler A."/>
            <person name="Nagy L.G."/>
            <person name="Floudas D."/>
            <person name="Copeland A."/>
            <person name="Barry K.W."/>
            <person name="Cichocki N."/>
            <person name="Veneault-Fourrey C."/>
            <person name="LaButti K."/>
            <person name="Lindquist E.A."/>
            <person name="Lipzen A."/>
            <person name="Lundell T."/>
            <person name="Morin E."/>
            <person name="Murat C."/>
            <person name="Sun H."/>
            <person name="Tunlid A."/>
            <person name="Henrissat B."/>
            <person name="Grigoriev I.V."/>
            <person name="Hibbett D.S."/>
            <person name="Martin F."/>
            <person name="Nordberg H.P."/>
            <person name="Cantor M.N."/>
            <person name="Hua S.X."/>
        </authorList>
    </citation>
    <scope>NUCLEOTIDE SEQUENCE [LARGE SCALE GENOMIC DNA]</scope>
    <source>
        <strain evidence="1 2">UH-Slu-Lm8-n1</strain>
    </source>
</reference>
<proteinExistence type="predicted"/>
<protein>
    <submittedName>
        <fullName evidence="1">Uncharacterized protein</fullName>
    </submittedName>
</protein>
<keyword evidence="2" id="KW-1185">Reference proteome</keyword>
<accession>A0A0D0BXA0</accession>
<dbReference type="Proteomes" id="UP000054485">
    <property type="component" value="Unassembled WGS sequence"/>
</dbReference>
<evidence type="ECO:0000313" key="2">
    <source>
        <dbReference type="Proteomes" id="UP000054485"/>
    </source>
</evidence>
<reference evidence="2" key="2">
    <citation type="submission" date="2015-01" db="EMBL/GenBank/DDBJ databases">
        <title>Evolutionary Origins and Diversification of the Mycorrhizal Mutualists.</title>
        <authorList>
            <consortium name="DOE Joint Genome Institute"/>
            <consortium name="Mycorrhizal Genomics Consortium"/>
            <person name="Kohler A."/>
            <person name="Kuo A."/>
            <person name="Nagy L.G."/>
            <person name="Floudas D."/>
            <person name="Copeland A."/>
            <person name="Barry K.W."/>
            <person name="Cichocki N."/>
            <person name="Veneault-Fourrey C."/>
            <person name="LaButti K."/>
            <person name="Lindquist E.A."/>
            <person name="Lipzen A."/>
            <person name="Lundell T."/>
            <person name="Morin E."/>
            <person name="Murat C."/>
            <person name="Riley R."/>
            <person name="Ohm R."/>
            <person name="Sun H."/>
            <person name="Tunlid A."/>
            <person name="Henrissat B."/>
            <person name="Grigoriev I.V."/>
            <person name="Hibbett D.S."/>
            <person name="Martin F."/>
        </authorList>
    </citation>
    <scope>NUCLEOTIDE SEQUENCE [LARGE SCALE GENOMIC DNA]</scope>
    <source>
        <strain evidence="2">UH-Slu-Lm8-n1</strain>
    </source>
</reference>
<dbReference type="HOGENOM" id="CLU_2335027_0_0_1"/>
<gene>
    <name evidence="1" type="ORF">CY34DRAFT_799199</name>
</gene>